<dbReference type="AlphaFoldDB" id="A0A2C6L0B8"/>
<dbReference type="Pfam" id="PF08153">
    <property type="entry name" value="NGP1NT"/>
    <property type="match status" value="1"/>
</dbReference>
<feature type="region of interest" description="Disordered" evidence="4">
    <location>
        <begin position="131"/>
        <end position="162"/>
    </location>
</feature>
<comment type="subcellular location">
    <subcellularLocation>
        <location evidence="3">Nucleus</location>
        <location evidence="3">Nucleolus</location>
    </subcellularLocation>
</comment>
<feature type="region of interest" description="Disordered" evidence="4">
    <location>
        <begin position="68"/>
        <end position="87"/>
    </location>
</feature>
<comment type="similarity">
    <text evidence="3">Belongs to the TRAFAC class YlqF/YawG GTPase family. NOG2 subfamily.</text>
</comment>
<gene>
    <name evidence="6" type="ORF">CSUI_004476</name>
</gene>
<proteinExistence type="inferred from homology"/>
<dbReference type="GO" id="GO:0005525">
    <property type="term" value="F:GTP binding"/>
    <property type="evidence" value="ECO:0007669"/>
    <property type="project" value="UniProtKB-KW"/>
</dbReference>
<feature type="domain" description="Nucleolar GTP-binding protein 2 N-terminal" evidence="5">
    <location>
        <begin position="77"/>
        <end position="206"/>
    </location>
</feature>
<keyword evidence="2 3" id="KW-0342">GTP-binding</keyword>
<feature type="compositionally biased region" description="Basic and acidic residues" evidence="4">
    <location>
        <begin position="210"/>
        <end position="223"/>
    </location>
</feature>
<feature type="compositionally biased region" description="Basic and acidic residues" evidence="4">
    <location>
        <begin position="39"/>
        <end position="48"/>
    </location>
</feature>
<evidence type="ECO:0000313" key="7">
    <source>
        <dbReference type="Proteomes" id="UP000221165"/>
    </source>
</evidence>
<keyword evidence="3" id="KW-0539">Nucleus</keyword>
<evidence type="ECO:0000259" key="5">
    <source>
        <dbReference type="Pfam" id="PF08153"/>
    </source>
</evidence>
<sequence>MAKRGGVSKKKKKSSSSSSSSSHRHVGAAFKKGSSSTNPDRKLPENKKQGFYRSKSTIKLLKMYKSKPTWMREKEGQPTAPARIQPDRRWFGNTRVIDQTKLSAFREALGQAHSDPYSVVLRRSKLPVSLLAPSTPGHTEDLEKKAKEKGDGDRSGFTQQNTLRGSALLSLQSFSDAFGDKRTRKKPALRASSLADLIQQAEYRQSLYEEGQRKEEKEDHIGGGEEDGGNDSSCDARSTAGDDHLSSFSSKGTKALASEEIFKKGTSRRIWGELYKVIDASDVVVQVIDARDPLGTRCWRLERYLRAAKQSKHMILILNKVDLIPPAVARVWLKRLSRDFPTLPFQAKKHEKAVGKLQLSQLLRY</sequence>
<evidence type="ECO:0000256" key="4">
    <source>
        <dbReference type="SAM" id="MobiDB-lite"/>
    </source>
</evidence>
<dbReference type="PANTHER" id="PTHR11089">
    <property type="entry name" value="GTP-BINDING PROTEIN-RELATED"/>
    <property type="match status" value="1"/>
</dbReference>
<feature type="non-terminal residue" evidence="6">
    <location>
        <position position="365"/>
    </location>
</feature>
<keyword evidence="7" id="KW-1185">Reference proteome</keyword>
<accession>A0A2C6L0B8</accession>
<dbReference type="GO" id="GO:0005730">
    <property type="term" value="C:nucleolus"/>
    <property type="evidence" value="ECO:0007669"/>
    <property type="project" value="UniProtKB-SubCell"/>
</dbReference>
<dbReference type="InterPro" id="IPR050755">
    <property type="entry name" value="TRAFAC_YlqF/YawG_RiboMat"/>
</dbReference>
<comment type="function">
    <text evidence="3">GTPase that associates with pre-60S ribosomal subunits in the nucleolus and is required for their nuclear export and maturation.</text>
</comment>
<dbReference type="InterPro" id="IPR027417">
    <property type="entry name" value="P-loop_NTPase"/>
</dbReference>
<evidence type="ECO:0000256" key="1">
    <source>
        <dbReference type="ARBA" id="ARBA00022741"/>
    </source>
</evidence>
<dbReference type="PANTHER" id="PTHR11089:SF9">
    <property type="entry name" value="NUCLEOLAR GTP-BINDING PROTEIN 2"/>
    <property type="match status" value="1"/>
</dbReference>
<comment type="caution">
    <text evidence="6">The sequence shown here is derived from an EMBL/GenBank/DDBJ whole genome shotgun (WGS) entry which is preliminary data.</text>
</comment>
<dbReference type="OrthoDB" id="444945at2759"/>
<evidence type="ECO:0000256" key="2">
    <source>
        <dbReference type="ARBA" id="ARBA00023134"/>
    </source>
</evidence>
<evidence type="ECO:0000313" key="6">
    <source>
        <dbReference type="EMBL" id="PHJ21678.1"/>
    </source>
</evidence>
<reference evidence="6 7" key="1">
    <citation type="journal article" date="2017" name="Int. J. Parasitol.">
        <title>The genome of the protozoan parasite Cystoisospora suis and a reverse vaccinology approach to identify vaccine candidates.</title>
        <authorList>
            <person name="Palmieri N."/>
            <person name="Shrestha A."/>
            <person name="Ruttkowski B."/>
            <person name="Beck T."/>
            <person name="Vogl C."/>
            <person name="Tomley F."/>
            <person name="Blake D.P."/>
            <person name="Joachim A."/>
        </authorList>
    </citation>
    <scope>NUCLEOTIDE SEQUENCE [LARGE SCALE GENOMIC DNA]</scope>
    <source>
        <strain evidence="6 7">Wien I</strain>
    </source>
</reference>
<feature type="region of interest" description="Disordered" evidence="4">
    <location>
        <begin position="208"/>
        <end position="249"/>
    </location>
</feature>
<dbReference type="Gene3D" id="3.40.50.300">
    <property type="entry name" value="P-loop containing nucleotide triphosphate hydrolases"/>
    <property type="match status" value="1"/>
</dbReference>
<protein>
    <recommendedName>
        <fullName evidence="3">Nucleolar GTP-binding protein 2</fullName>
    </recommendedName>
</protein>
<keyword evidence="1 3" id="KW-0547">Nucleotide-binding</keyword>
<dbReference type="InterPro" id="IPR012971">
    <property type="entry name" value="NOG2_N_dom"/>
</dbReference>
<feature type="compositionally biased region" description="Basic residues" evidence="4">
    <location>
        <begin position="1"/>
        <end position="14"/>
    </location>
</feature>
<organism evidence="6 7">
    <name type="scientific">Cystoisospora suis</name>
    <dbReference type="NCBI Taxonomy" id="483139"/>
    <lineage>
        <taxon>Eukaryota</taxon>
        <taxon>Sar</taxon>
        <taxon>Alveolata</taxon>
        <taxon>Apicomplexa</taxon>
        <taxon>Conoidasida</taxon>
        <taxon>Coccidia</taxon>
        <taxon>Eucoccidiorida</taxon>
        <taxon>Eimeriorina</taxon>
        <taxon>Sarcocystidae</taxon>
        <taxon>Cystoisospora</taxon>
    </lineage>
</organism>
<name>A0A2C6L0B8_9APIC</name>
<evidence type="ECO:0000256" key="3">
    <source>
        <dbReference type="RuleBase" id="RU364023"/>
    </source>
</evidence>
<dbReference type="SUPFAM" id="SSF52540">
    <property type="entry name" value="P-loop containing nucleoside triphosphate hydrolases"/>
    <property type="match status" value="1"/>
</dbReference>
<dbReference type="RefSeq" id="XP_067923358.1">
    <property type="nucleotide sequence ID" value="XM_068064667.1"/>
</dbReference>
<dbReference type="VEuPathDB" id="ToxoDB:CSUI_004476"/>
<feature type="region of interest" description="Disordered" evidence="4">
    <location>
        <begin position="1"/>
        <end position="54"/>
    </location>
</feature>
<dbReference type="GeneID" id="94427878"/>
<feature type="compositionally biased region" description="Basic and acidic residues" evidence="4">
    <location>
        <begin position="138"/>
        <end position="154"/>
    </location>
</feature>
<dbReference type="EMBL" id="MIGC01002093">
    <property type="protein sequence ID" value="PHJ21678.1"/>
    <property type="molecule type" value="Genomic_DNA"/>
</dbReference>
<dbReference type="Proteomes" id="UP000221165">
    <property type="component" value="Unassembled WGS sequence"/>
</dbReference>